<dbReference type="PANTHER" id="PTHR31528:SF3">
    <property type="entry name" value="THIAMINE BIOSYNTHESIS PROTEIN HI_0357-RELATED"/>
    <property type="match status" value="1"/>
</dbReference>
<name>A0A1M7RTB8_9RHOB</name>
<dbReference type="STRING" id="1189325.SAMN04488119_102424"/>
<dbReference type="InterPro" id="IPR015168">
    <property type="entry name" value="SsuA/THI5"/>
</dbReference>
<accession>A0A1M7RTB8</accession>
<evidence type="ECO:0000313" key="3">
    <source>
        <dbReference type="EMBL" id="SHN49338.1"/>
    </source>
</evidence>
<dbReference type="PROSITE" id="PS51318">
    <property type="entry name" value="TAT"/>
    <property type="match status" value="1"/>
</dbReference>
<dbReference type="InterPro" id="IPR006311">
    <property type="entry name" value="TAT_signal"/>
</dbReference>
<feature type="domain" description="SsuA/THI5-like" evidence="2">
    <location>
        <begin position="48"/>
        <end position="260"/>
    </location>
</feature>
<dbReference type="Pfam" id="PF09084">
    <property type="entry name" value="NMT1"/>
    <property type="match status" value="1"/>
</dbReference>
<dbReference type="PANTHER" id="PTHR31528">
    <property type="entry name" value="4-AMINO-5-HYDROXYMETHYL-2-METHYLPYRIMIDINE PHOSPHATE SYNTHASE THI11-RELATED"/>
    <property type="match status" value="1"/>
</dbReference>
<gene>
    <name evidence="3" type="ORF">SAMN05216200_10194</name>
</gene>
<dbReference type="AlphaFoldDB" id="A0A1M7RTB8"/>
<dbReference type="EMBL" id="FRDL01000001">
    <property type="protein sequence ID" value="SHN49338.1"/>
    <property type="molecule type" value="Genomic_DNA"/>
</dbReference>
<dbReference type="InterPro" id="IPR027939">
    <property type="entry name" value="NMT1/THI5"/>
</dbReference>
<evidence type="ECO:0000256" key="1">
    <source>
        <dbReference type="SAM" id="SignalP"/>
    </source>
</evidence>
<dbReference type="GO" id="GO:0009228">
    <property type="term" value="P:thiamine biosynthetic process"/>
    <property type="evidence" value="ECO:0007669"/>
    <property type="project" value="InterPro"/>
</dbReference>
<evidence type="ECO:0000259" key="2">
    <source>
        <dbReference type="Pfam" id="PF09084"/>
    </source>
</evidence>
<protein>
    <submittedName>
        <fullName evidence="3">Putative hydroxymethylpyrimidine transport system substrate-binding protein</fullName>
    </submittedName>
</protein>
<evidence type="ECO:0000313" key="4">
    <source>
        <dbReference type="Proteomes" id="UP000184066"/>
    </source>
</evidence>
<feature type="chain" id="PRO_5009929008" evidence="1">
    <location>
        <begin position="35"/>
        <end position="332"/>
    </location>
</feature>
<dbReference type="SUPFAM" id="SSF53850">
    <property type="entry name" value="Periplasmic binding protein-like II"/>
    <property type="match status" value="1"/>
</dbReference>
<organism evidence="3 4">
    <name type="scientific">Oceanicella actignis</name>
    <dbReference type="NCBI Taxonomy" id="1189325"/>
    <lineage>
        <taxon>Bacteria</taxon>
        <taxon>Pseudomonadati</taxon>
        <taxon>Pseudomonadota</taxon>
        <taxon>Alphaproteobacteria</taxon>
        <taxon>Rhodobacterales</taxon>
        <taxon>Paracoccaceae</taxon>
        <taxon>Oceanicella</taxon>
    </lineage>
</organism>
<dbReference type="OrthoDB" id="5348911at2"/>
<dbReference type="RefSeq" id="WP_083581054.1">
    <property type="nucleotide sequence ID" value="NZ_FOHL01000002.1"/>
</dbReference>
<sequence>MTRPTFLRRACARAARPLAAAALALGLSAAPAAAAAQRLTLALDWFVNPDHAPIIVAQQRGIFARHGLELRIVAPADPSDPPRMAAAGAADIAVSYQPQLHLQRAQDMPLRRLGTLVATPLNCLLVRADGPVRAIADLRGRRIGYSVAGMERAVLGAMLRSAGLSEADVELVNVNWSLSPSVMSGQVDAVIGAFRNFELAQMRLEGVEGRCFHPEEHGVPVYDELIYVANPARLDPEAGRRFLAAVEEATLFILNHPEEAWRDFVSYAPELDDALNRQAWAATLPRLALRPAARDEGRYARFEAFLHAAGLIAQPRPADELLMAPPAAPPAR</sequence>
<feature type="signal peptide" evidence="1">
    <location>
        <begin position="1"/>
        <end position="34"/>
    </location>
</feature>
<dbReference type="Gene3D" id="3.40.190.10">
    <property type="entry name" value="Periplasmic binding protein-like II"/>
    <property type="match status" value="2"/>
</dbReference>
<dbReference type="Proteomes" id="UP000184066">
    <property type="component" value="Unassembled WGS sequence"/>
</dbReference>
<reference evidence="3 4" key="1">
    <citation type="submission" date="2016-12" db="EMBL/GenBank/DDBJ databases">
        <authorList>
            <person name="Song W.-J."/>
            <person name="Kurnit D.M."/>
        </authorList>
    </citation>
    <scope>NUCLEOTIDE SEQUENCE [LARGE SCALE GENOMIC DNA]</scope>
    <source>
        <strain evidence="3 4">CGMCC 1.10808</strain>
    </source>
</reference>
<proteinExistence type="predicted"/>
<keyword evidence="4" id="KW-1185">Reference proteome</keyword>
<keyword evidence="1" id="KW-0732">Signal</keyword>